<dbReference type="Proteomes" id="UP000502331">
    <property type="component" value="Chromosome"/>
</dbReference>
<keyword evidence="2" id="KW-0812">Transmembrane</keyword>
<dbReference type="EMBL" id="CP032549">
    <property type="protein sequence ID" value="QIV87460.1"/>
    <property type="molecule type" value="Genomic_DNA"/>
</dbReference>
<evidence type="ECO:0000256" key="1">
    <source>
        <dbReference type="SAM" id="MobiDB-lite"/>
    </source>
</evidence>
<name>A0A6H0SJV9_9MICC</name>
<feature type="transmembrane region" description="Helical" evidence="2">
    <location>
        <begin position="120"/>
        <end position="140"/>
    </location>
</feature>
<organism evidence="3 4">
    <name type="scientific">Glutamicibacter mishrai</name>
    <dbReference type="NCBI Taxonomy" id="1775880"/>
    <lineage>
        <taxon>Bacteria</taxon>
        <taxon>Bacillati</taxon>
        <taxon>Actinomycetota</taxon>
        <taxon>Actinomycetes</taxon>
        <taxon>Micrococcales</taxon>
        <taxon>Micrococcaceae</taxon>
        <taxon>Glutamicibacter</taxon>
    </lineage>
</organism>
<keyword evidence="2" id="KW-0472">Membrane</keyword>
<keyword evidence="4" id="KW-1185">Reference proteome</keyword>
<evidence type="ECO:0000313" key="3">
    <source>
        <dbReference type="EMBL" id="QIV87460.1"/>
    </source>
</evidence>
<feature type="region of interest" description="Disordered" evidence="1">
    <location>
        <begin position="1"/>
        <end position="21"/>
    </location>
</feature>
<proteinExistence type="predicted"/>
<evidence type="ECO:0000256" key="2">
    <source>
        <dbReference type="SAM" id="Phobius"/>
    </source>
</evidence>
<feature type="transmembrane region" description="Helical" evidence="2">
    <location>
        <begin position="211"/>
        <end position="229"/>
    </location>
</feature>
<evidence type="ECO:0000313" key="4">
    <source>
        <dbReference type="Proteomes" id="UP000502331"/>
    </source>
</evidence>
<accession>A0A6H0SJV9</accession>
<feature type="transmembrane region" description="Helical" evidence="2">
    <location>
        <begin position="54"/>
        <end position="74"/>
    </location>
</feature>
<protein>
    <submittedName>
        <fullName evidence="3">Uncharacterized protein</fullName>
    </submittedName>
</protein>
<dbReference type="RefSeq" id="WP_172512111.1">
    <property type="nucleotide sequence ID" value="NZ_CP032549.1"/>
</dbReference>
<reference evidence="3 4" key="1">
    <citation type="submission" date="2018-09" db="EMBL/GenBank/DDBJ databases">
        <title>Glutamicibacter mishrai S5-52T (LMG 29155T = KCTC 39846T).</title>
        <authorList>
            <person name="Das S.K."/>
        </authorList>
    </citation>
    <scope>NUCLEOTIDE SEQUENCE [LARGE SCALE GENOMIC DNA]</scope>
    <source>
        <strain evidence="3 4">S5-52</strain>
    </source>
</reference>
<keyword evidence="2" id="KW-1133">Transmembrane helix</keyword>
<feature type="transmembrane region" description="Helical" evidence="2">
    <location>
        <begin position="236"/>
        <end position="254"/>
    </location>
</feature>
<feature type="transmembrane region" description="Helical" evidence="2">
    <location>
        <begin position="86"/>
        <end position="108"/>
    </location>
</feature>
<feature type="transmembrane region" description="Helical" evidence="2">
    <location>
        <begin position="260"/>
        <end position="277"/>
    </location>
</feature>
<sequence>MAEQHPTPPIDSLMEPGQLATPATSAEHDFVLPYPAPDDRPNPEVEPFDKIRGYLLASAALLLLITSLVFSSSMDGRDRISLLDSSIVPAILWPVTSVFLLASAAFSLSPGQLSARRQRVISIFAISSSAMAACAITLAAGFLQTAAAVLATLASLLALVGVHQLNRLTARNKKEHWFTDAPLSFLAGFSMAYTLHLWLAVAGWNETSHNLQVALVAVAVSLLAAGYAHTERGRHALASGFGIAMIAAAINGWLRDATGLWVAAICILMSLLVFLMAENRRFRISHAEHRAQRGKPVDF</sequence>
<dbReference type="AlphaFoldDB" id="A0A6H0SJV9"/>
<gene>
    <name evidence="3" type="ORF">D3791_10215</name>
</gene>
<feature type="transmembrane region" description="Helical" evidence="2">
    <location>
        <begin position="146"/>
        <end position="165"/>
    </location>
</feature>
<feature type="transmembrane region" description="Helical" evidence="2">
    <location>
        <begin position="177"/>
        <end position="199"/>
    </location>
</feature>